<dbReference type="InterPro" id="IPR042859">
    <property type="entry name" value="NOL11"/>
</dbReference>
<organism evidence="1 2">
    <name type="scientific">Helicostylum pulchrum</name>
    <dbReference type="NCBI Taxonomy" id="562976"/>
    <lineage>
        <taxon>Eukaryota</taxon>
        <taxon>Fungi</taxon>
        <taxon>Fungi incertae sedis</taxon>
        <taxon>Mucoromycota</taxon>
        <taxon>Mucoromycotina</taxon>
        <taxon>Mucoromycetes</taxon>
        <taxon>Mucorales</taxon>
        <taxon>Mucorineae</taxon>
        <taxon>Mucoraceae</taxon>
        <taxon>Helicostylum</taxon>
    </lineage>
</organism>
<dbReference type="PANTHER" id="PTHR15633:SF2">
    <property type="entry name" value="NUCLEOLAR PROTEIN 11"/>
    <property type="match status" value="1"/>
</dbReference>
<protein>
    <submittedName>
        <fullName evidence="1">Uncharacterized protein</fullName>
    </submittedName>
</protein>
<dbReference type="Proteomes" id="UP001476247">
    <property type="component" value="Unassembled WGS sequence"/>
</dbReference>
<sequence>MPGFVLEEPFPLARFHNTVGESDSKHFVVGLNSLESTLNNNTTSDDADFVAITVQGEGFKIYNTTDQKCTKSWTTPPGIAFVGPATHIDGGRDSDAVDYTYAIVASGPDVTKTEERKTVWLWKNTKSGDNEELDKTKKAFDEHIRAIHVSPSLHSHVIIVSESGSIELATKDLDRVTAKQKVQKNGTVVWSTAFVTSNAHTRPCCIPTSMVPSMSTIVVIISNVAGSDTYTIKLNYINVERRSIDTLTSIDIKLSEKPVAFTLDPTDGNLLF</sequence>
<dbReference type="PANTHER" id="PTHR15633">
    <property type="entry name" value="NUCLEOLAR PROTEIN 11"/>
    <property type="match status" value="1"/>
</dbReference>
<evidence type="ECO:0000313" key="2">
    <source>
        <dbReference type="Proteomes" id="UP001476247"/>
    </source>
</evidence>
<dbReference type="EMBL" id="BAABUJ010000065">
    <property type="protein sequence ID" value="GAA5806424.1"/>
    <property type="molecule type" value="Genomic_DNA"/>
</dbReference>
<evidence type="ECO:0000313" key="1">
    <source>
        <dbReference type="EMBL" id="GAA5806424.1"/>
    </source>
</evidence>
<gene>
    <name evidence="1" type="ORF">HPULCUR_011958</name>
</gene>
<proteinExistence type="predicted"/>
<keyword evidence="2" id="KW-1185">Reference proteome</keyword>
<comment type="caution">
    <text evidence="1">The sequence shown here is derived from an EMBL/GenBank/DDBJ whole genome shotgun (WGS) entry which is preliminary data.</text>
</comment>
<name>A0ABP9YHJ6_9FUNG</name>
<accession>A0ABP9YHJ6</accession>
<reference evidence="1 2" key="1">
    <citation type="submission" date="2024-04" db="EMBL/GenBank/DDBJ databases">
        <title>genome sequences of Mucor flavus KT1a and Helicostylum pulchrum KT1b strains isolation_sourced from the surface of a dry-aged beef.</title>
        <authorList>
            <person name="Toyotome T."/>
            <person name="Hosono M."/>
            <person name="Torimaru M."/>
            <person name="Fukuda K."/>
            <person name="Mikami N."/>
        </authorList>
    </citation>
    <scope>NUCLEOTIDE SEQUENCE [LARGE SCALE GENOMIC DNA]</scope>
    <source>
        <strain evidence="1 2">KT1b</strain>
    </source>
</reference>